<evidence type="ECO:0000256" key="1">
    <source>
        <dbReference type="SAM" id="SignalP"/>
    </source>
</evidence>
<feature type="chain" id="PRO_5029598533" description="DUF4251 domain-containing protein" evidence="1">
    <location>
        <begin position="20"/>
        <end position="187"/>
    </location>
</feature>
<dbReference type="RefSeq" id="WP_155034331.1">
    <property type="nucleotide sequence ID" value="NZ_JBHTIG010000060.1"/>
</dbReference>
<dbReference type="EMBL" id="WMJY01000001">
    <property type="protein sequence ID" value="MTH28340.1"/>
    <property type="molecule type" value="Genomic_DNA"/>
</dbReference>
<protein>
    <recommendedName>
        <fullName evidence="4">DUF4251 domain-containing protein</fullName>
    </recommendedName>
</protein>
<dbReference type="OrthoDB" id="1524207at2"/>
<dbReference type="Proteomes" id="UP000488936">
    <property type="component" value="Unassembled WGS sequence"/>
</dbReference>
<organism evidence="2 3">
    <name type="scientific">Myroides pelagicus</name>
    <dbReference type="NCBI Taxonomy" id="270914"/>
    <lineage>
        <taxon>Bacteria</taxon>
        <taxon>Pseudomonadati</taxon>
        <taxon>Bacteroidota</taxon>
        <taxon>Flavobacteriia</taxon>
        <taxon>Flavobacteriales</taxon>
        <taxon>Flavobacteriaceae</taxon>
        <taxon>Myroides</taxon>
    </lineage>
</organism>
<dbReference type="AlphaFoldDB" id="A0A7K1GHI6"/>
<comment type="caution">
    <text evidence="2">The sequence shown here is derived from an EMBL/GenBank/DDBJ whole genome shotgun (WGS) entry which is preliminary data.</text>
</comment>
<evidence type="ECO:0008006" key="4">
    <source>
        <dbReference type="Google" id="ProtNLM"/>
    </source>
</evidence>
<feature type="signal peptide" evidence="1">
    <location>
        <begin position="1"/>
        <end position="19"/>
    </location>
</feature>
<sequence length="187" mass="21352">MKKIVLLLALSFTSFIGNAQEQANQSAPKAFMQQLCQLVGKAFKGNIVSTPVPNDFKDKELIMYVMSCQDNQIKIPFFVGEDLSRTWVFTQDDRTIELKHDHRHEDGSPDKLTMYGGKATNTGMSDIQFFPADQQTVDMLPSIAGNVWYVTVNKQTFTYNLKRVDRTSQFSVEFDLTKPVITDKRPW</sequence>
<keyword evidence="1" id="KW-0732">Signal</keyword>
<keyword evidence="3" id="KW-1185">Reference proteome</keyword>
<name>A0A7K1GHI6_9FLAO</name>
<evidence type="ECO:0000313" key="2">
    <source>
        <dbReference type="EMBL" id="MTH28340.1"/>
    </source>
</evidence>
<reference evidence="2 3" key="1">
    <citation type="journal article" date="2006" name="Int. J. Syst. Evol. Microbiol.">
        <title>Myroides pelagicus sp. nov., isolated from seawater in Thailand.</title>
        <authorList>
            <person name="Yoon J."/>
            <person name="Maneerat S."/>
            <person name="Kawai F."/>
            <person name="Yokota A."/>
        </authorList>
    </citation>
    <scope>NUCLEOTIDE SEQUENCE [LARGE SCALE GENOMIC DNA]</scope>
    <source>
        <strain evidence="2 3">SM1T</strain>
    </source>
</reference>
<accession>A0A7K1GHI6</accession>
<evidence type="ECO:0000313" key="3">
    <source>
        <dbReference type="Proteomes" id="UP000488936"/>
    </source>
</evidence>
<proteinExistence type="predicted"/>
<gene>
    <name evidence="2" type="ORF">GJV77_00165</name>
</gene>